<reference evidence="2 3" key="1">
    <citation type="submission" date="2019-03" db="EMBL/GenBank/DDBJ databases">
        <authorList>
            <person name="Dong K."/>
        </authorList>
    </citation>
    <scope>NUCLEOTIDE SEQUENCE [LARGE SCALE GENOMIC DNA]</scope>
    <source>
        <strain evidence="3">dk512</strain>
    </source>
</reference>
<dbReference type="EMBL" id="CP038266">
    <property type="protein sequence ID" value="QBR87266.1"/>
    <property type="molecule type" value="Genomic_DNA"/>
</dbReference>
<proteinExistence type="predicted"/>
<dbReference type="RefSeq" id="WP_135062455.1">
    <property type="nucleotide sequence ID" value="NZ_CP038266.1"/>
</dbReference>
<evidence type="ECO:0000313" key="3">
    <source>
        <dbReference type="Proteomes" id="UP000295748"/>
    </source>
</evidence>
<organism evidence="2 3">
    <name type="scientific">Microbacterium wangchenii</name>
    <dbReference type="NCBI Taxonomy" id="2541726"/>
    <lineage>
        <taxon>Bacteria</taxon>
        <taxon>Bacillati</taxon>
        <taxon>Actinomycetota</taxon>
        <taxon>Actinomycetes</taxon>
        <taxon>Micrococcales</taxon>
        <taxon>Microbacteriaceae</taxon>
        <taxon>Microbacterium</taxon>
    </lineage>
</organism>
<evidence type="ECO:0000313" key="2">
    <source>
        <dbReference type="EMBL" id="QBR87266.1"/>
    </source>
</evidence>
<accession>A0ABX5SMB4</accession>
<protein>
    <recommendedName>
        <fullName evidence="4">ABC transporter ATP-binding protein</fullName>
    </recommendedName>
</protein>
<evidence type="ECO:0008006" key="4">
    <source>
        <dbReference type="Google" id="ProtNLM"/>
    </source>
</evidence>
<sequence>MRIELRGVSQGRNGRALPETSLTYESARATRVIAETEQRPTVLGLLASGRMRPGAGTVLIDGAPDARMLRRRVALVDAPEISEPEPNVSVAGMVAEELMFAGRPPTPFRARHWLDEQGFGDLASTPVGDIEPAARIRIVLECAALRPDVEGLVLVSPDRHGGDPRAWWRIVEDFAARDYAVLAIAGVPAHLVLGDAGDPPHEAIHAADSEAGEAGGHAADRAADPVAPPAEADTRPLRHRRRPRGGRAADPGAEPDTTDGSS</sequence>
<name>A0ABX5SMB4_9MICO</name>
<keyword evidence="3" id="KW-1185">Reference proteome</keyword>
<evidence type="ECO:0000256" key="1">
    <source>
        <dbReference type="SAM" id="MobiDB-lite"/>
    </source>
</evidence>
<dbReference type="Proteomes" id="UP000295748">
    <property type="component" value="Chromosome"/>
</dbReference>
<gene>
    <name evidence="2" type="ORF">E4K62_00260</name>
</gene>
<feature type="region of interest" description="Disordered" evidence="1">
    <location>
        <begin position="210"/>
        <end position="262"/>
    </location>
</feature>